<reference evidence="2 3" key="2">
    <citation type="journal article" date="2017" name="Front. Plant Sci.">
        <title>Gene Classification and Mining of Molecular Markers Useful in Red Clover (Trifolium pratense) Breeding.</title>
        <authorList>
            <person name="Istvanek J."/>
            <person name="Dluhosova J."/>
            <person name="Dluhos P."/>
            <person name="Patkova L."/>
            <person name="Nedelnik J."/>
            <person name="Repkova J."/>
        </authorList>
    </citation>
    <scope>NUCLEOTIDE SEQUENCE [LARGE SCALE GENOMIC DNA]</scope>
    <source>
        <strain evidence="3">cv. Tatra</strain>
        <tissue evidence="2">Young leaves</tissue>
    </source>
</reference>
<name>A0A2K3KNU3_TRIPR</name>
<sequence length="45" mass="4693">LYSATTIQYRENASSRPTAPIDGSASTSSSVEHPALAGKPYIALL</sequence>
<organism evidence="2 3">
    <name type="scientific">Trifolium pratense</name>
    <name type="common">Red clover</name>
    <dbReference type="NCBI Taxonomy" id="57577"/>
    <lineage>
        <taxon>Eukaryota</taxon>
        <taxon>Viridiplantae</taxon>
        <taxon>Streptophyta</taxon>
        <taxon>Embryophyta</taxon>
        <taxon>Tracheophyta</taxon>
        <taxon>Spermatophyta</taxon>
        <taxon>Magnoliopsida</taxon>
        <taxon>eudicotyledons</taxon>
        <taxon>Gunneridae</taxon>
        <taxon>Pentapetalae</taxon>
        <taxon>rosids</taxon>
        <taxon>fabids</taxon>
        <taxon>Fabales</taxon>
        <taxon>Fabaceae</taxon>
        <taxon>Papilionoideae</taxon>
        <taxon>50 kb inversion clade</taxon>
        <taxon>NPAAA clade</taxon>
        <taxon>Hologalegina</taxon>
        <taxon>IRL clade</taxon>
        <taxon>Trifolieae</taxon>
        <taxon>Trifolium</taxon>
    </lineage>
</organism>
<protein>
    <submittedName>
        <fullName evidence="2">Uncharacterized protein</fullName>
    </submittedName>
</protein>
<feature type="region of interest" description="Disordered" evidence="1">
    <location>
        <begin position="1"/>
        <end position="32"/>
    </location>
</feature>
<dbReference type="EMBL" id="ASHM01219237">
    <property type="protein sequence ID" value="PNX67942.1"/>
    <property type="molecule type" value="Genomic_DNA"/>
</dbReference>
<feature type="non-terminal residue" evidence="2">
    <location>
        <position position="1"/>
    </location>
</feature>
<dbReference type="Proteomes" id="UP000236291">
    <property type="component" value="Unassembled WGS sequence"/>
</dbReference>
<feature type="compositionally biased region" description="Polar residues" evidence="1">
    <location>
        <begin position="1"/>
        <end position="17"/>
    </location>
</feature>
<proteinExistence type="predicted"/>
<evidence type="ECO:0000256" key="1">
    <source>
        <dbReference type="SAM" id="MobiDB-lite"/>
    </source>
</evidence>
<reference evidence="2 3" key="1">
    <citation type="journal article" date="2014" name="Am. J. Bot.">
        <title>Genome assembly and annotation for red clover (Trifolium pratense; Fabaceae).</title>
        <authorList>
            <person name="Istvanek J."/>
            <person name="Jaros M."/>
            <person name="Krenek A."/>
            <person name="Repkova J."/>
        </authorList>
    </citation>
    <scope>NUCLEOTIDE SEQUENCE [LARGE SCALE GENOMIC DNA]</scope>
    <source>
        <strain evidence="3">cv. Tatra</strain>
        <tissue evidence="2">Young leaves</tissue>
    </source>
</reference>
<dbReference type="AlphaFoldDB" id="A0A2K3KNU3"/>
<gene>
    <name evidence="2" type="ORF">L195_g063753</name>
</gene>
<evidence type="ECO:0000313" key="2">
    <source>
        <dbReference type="EMBL" id="PNX67942.1"/>
    </source>
</evidence>
<accession>A0A2K3KNU3</accession>
<evidence type="ECO:0000313" key="3">
    <source>
        <dbReference type="Proteomes" id="UP000236291"/>
    </source>
</evidence>
<comment type="caution">
    <text evidence="2">The sequence shown here is derived from an EMBL/GenBank/DDBJ whole genome shotgun (WGS) entry which is preliminary data.</text>
</comment>